<dbReference type="EMBL" id="CAJNRG010004507">
    <property type="protein sequence ID" value="CAF2066739.1"/>
    <property type="molecule type" value="Genomic_DNA"/>
</dbReference>
<dbReference type="AlphaFoldDB" id="A0A816QVJ1"/>
<protein>
    <submittedName>
        <fullName evidence="2">Uncharacterized protein</fullName>
    </submittedName>
</protein>
<proteinExistence type="predicted"/>
<sequence>MDEITTLERGLFYLLESKEVQSIETTVFIEANPFAKDLPENIDANAETLLRKVRGRIFPIAVRGKSQAGKSTTLNHIAKITKIPLNKMLPVAESFGSTTTCGIWLMIITFKNQDALLLFDVQGTDHGNDEMTYRLIAFTDHVCTKVVDVFRMPMTGFSNDYIDALYCLAVARDSVKNLLPTSNKVILWTDCKLPKKNPSGSKVCNEPKEYHFEILENATNHRQLQTEKAKEYTERTVFLTTPKFSDDITSQIAKLENNDPLIKENLIPIIKTILSDAQPAKIGSCEIVGTDQYIDYLKRIYTCIRNSNIDLPFCQSELIRSIISSSVREQEQWINEQLDEIKQTYEKDLDWIGKYAKGYIDNTVQQCIDKLENKLECFDKTQWNDAVEKLKHSIQSCIKPLLSNFKVSFTDKFIENKYLEIHNLCTLGYQSDVLKLKLNEKLDEIFKKFKEIPLFHDETDSAEERKVKEDLKKRIDELVSAQFYVENRWSRMEDQFQEKILAPEEYVIEDEVESLFSRINDVSMQKFGKYKIQAKLFFNRREKKEALKRKQRQLAKERIIELQNFYISEFSSYVKEVLPNDNTVHYKYKLLLNKQEDCGKKYWNELNGDNLSTHSSAREFNRLLKKKLDEALDEIYTPEVQQKLKDERKAQMKHTSKFQAIDKESLLWIHCVYCERIFAGRISEGCSNFFCGYDEQEPFIRGKAREYTCGKEFNIKKAKVFDFDKLPEDFWLSPTETRAAKENEDQLSVYGSKTGGGAASTVEP</sequence>
<dbReference type="Gene3D" id="3.40.50.300">
    <property type="entry name" value="P-loop containing nucleotide triphosphate hydrolases"/>
    <property type="match status" value="1"/>
</dbReference>
<reference evidence="2" key="1">
    <citation type="submission" date="2021-02" db="EMBL/GenBank/DDBJ databases">
        <authorList>
            <person name="Nowell W R."/>
        </authorList>
    </citation>
    <scope>NUCLEOTIDE SEQUENCE</scope>
</reference>
<name>A0A816QVJ1_9BILA</name>
<dbReference type="EMBL" id="CAJOBF010005826">
    <property type="protein sequence ID" value="CAF4188057.1"/>
    <property type="molecule type" value="Genomic_DNA"/>
</dbReference>
<gene>
    <name evidence="3" type="ORF">UXM345_LOCUS27261</name>
    <name evidence="2" type="ORF">XDN619_LOCUS11729</name>
</gene>
<comment type="caution">
    <text evidence="2">The sequence shown here is derived from an EMBL/GenBank/DDBJ whole genome shotgun (WGS) entry which is preliminary data.</text>
</comment>
<dbReference type="Proteomes" id="UP000663842">
    <property type="component" value="Unassembled WGS sequence"/>
</dbReference>
<accession>A0A816QVJ1</accession>
<feature type="region of interest" description="Disordered" evidence="1">
    <location>
        <begin position="737"/>
        <end position="764"/>
    </location>
</feature>
<dbReference type="InterPro" id="IPR027417">
    <property type="entry name" value="P-loop_NTPase"/>
</dbReference>
<evidence type="ECO:0000313" key="4">
    <source>
        <dbReference type="Proteomes" id="UP000663887"/>
    </source>
</evidence>
<evidence type="ECO:0000256" key="1">
    <source>
        <dbReference type="SAM" id="MobiDB-lite"/>
    </source>
</evidence>
<dbReference type="SUPFAM" id="SSF52540">
    <property type="entry name" value="P-loop containing nucleoside triphosphate hydrolases"/>
    <property type="match status" value="1"/>
</dbReference>
<organism evidence="2 4">
    <name type="scientific">Rotaria magnacalcarata</name>
    <dbReference type="NCBI Taxonomy" id="392030"/>
    <lineage>
        <taxon>Eukaryota</taxon>
        <taxon>Metazoa</taxon>
        <taxon>Spiralia</taxon>
        <taxon>Gnathifera</taxon>
        <taxon>Rotifera</taxon>
        <taxon>Eurotatoria</taxon>
        <taxon>Bdelloidea</taxon>
        <taxon>Philodinida</taxon>
        <taxon>Philodinidae</taxon>
        <taxon>Rotaria</taxon>
    </lineage>
</organism>
<dbReference type="Proteomes" id="UP000663887">
    <property type="component" value="Unassembled WGS sequence"/>
</dbReference>
<evidence type="ECO:0000313" key="2">
    <source>
        <dbReference type="EMBL" id="CAF2066739.1"/>
    </source>
</evidence>
<evidence type="ECO:0000313" key="3">
    <source>
        <dbReference type="EMBL" id="CAF4188057.1"/>
    </source>
</evidence>